<feature type="transmembrane region" description="Helical" evidence="13">
    <location>
        <begin position="330"/>
        <end position="351"/>
    </location>
</feature>
<dbReference type="Gene3D" id="3.40.50.720">
    <property type="entry name" value="NAD(P)-binding Rossmann-like Domain"/>
    <property type="match status" value="1"/>
</dbReference>
<gene>
    <name evidence="16" type="ordered locus">Mbur_1363</name>
</gene>
<feature type="transmembrane region" description="Helical" evidence="13">
    <location>
        <begin position="243"/>
        <end position="260"/>
    </location>
</feature>
<dbReference type="GO" id="GO:0005886">
    <property type="term" value="C:plasma membrane"/>
    <property type="evidence" value="ECO:0007669"/>
    <property type="project" value="UniProtKB-SubCell"/>
</dbReference>
<feature type="transmembrane region" description="Helical" evidence="13">
    <location>
        <begin position="218"/>
        <end position="237"/>
    </location>
</feature>
<keyword evidence="7 13" id="KW-0812">Transmembrane</keyword>
<dbReference type="Proteomes" id="UP000001979">
    <property type="component" value="Chromosome"/>
</dbReference>
<evidence type="ECO:0000256" key="1">
    <source>
        <dbReference type="ARBA" id="ARBA00003660"/>
    </source>
</evidence>
<organism evidence="16 17">
    <name type="scientific">Methanococcoides burtonii (strain DSM 6242 / NBRC 107633 / OCM 468 / ACE-M)</name>
    <dbReference type="NCBI Taxonomy" id="259564"/>
    <lineage>
        <taxon>Archaea</taxon>
        <taxon>Methanobacteriati</taxon>
        <taxon>Methanobacteriota</taxon>
        <taxon>Stenosarchaea group</taxon>
        <taxon>Methanomicrobia</taxon>
        <taxon>Methanosarcinales</taxon>
        <taxon>Methanosarcinaceae</taxon>
        <taxon>Methanococcoides</taxon>
    </lineage>
</organism>
<keyword evidence="6" id="KW-0633">Potassium transport</keyword>
<feature type="transmembrane region" description="Helical" evidence="13">
    <location>
        <begin position="295"/>
        <end position="318"/>
    </location>
</feature>
<dbReference type="KEGG" id="mbu:Mbur_1363"/>
<feature type="transmembrane region" description="Helical" evidence="13">
    <location>
        <begin position="363"/>
        <end position="387"/>
    </location>
</feature>
<name>Q12W95_METBU</name>
<dbReference type="GO" id="GO:1902600">
    <property type="term" value="P:proton transmembrane transport"/>
    <property type="evidence" value="ECO:0007669"/>
    <property type="project" value="InterPro"/>
</dbReference>
<evidence type="ECO:0000256" key="10">
    <source>
        <dbReference type="ARBA" id="ARBA00023027"/>
    </source>
</evidence>
<accession>Q12W95</accession>
<keyword evidence="4" id="KW-0050">Antiport</keyword>
<comment type="function">
    <text evidence="1">Part of a potassium transport system.</text>
</comment>
<evidence type="ECO:0000256" key="11">
    <source>
        <dbReference type="ARBA" id="ARBA00023065"/>
    </source>
</evidence>
<dbReference type="PROSITE" id="PS51202">
    <property type="entry name" value="RCK_C"/>
    <property type="match status" value="1"/>
</dbReference>
<dbReference type="PROSITE" id="PS51201">
    <property type="entry name" value="RCK_N"/>
    <property type="match status" value="1"/>
</dbReference>
<dbReference type="PANTHER" id="PTHR32507">
    <property type="entry name" value="NA(+)/H(+) ANTIPORTER 1"/>
    <property type="match status" value="1"/>
</dbReference>
<dbReference type="InterPro" id="IPR038770">
    <property type="entry name" value="Na+/solute_symporter_sf"/>
</dbReference>
<dbReference type="EMBL" id="CP000300">
    <property type="protein sequence ID" value="ABE52281.1"/>
    <property type="molecule type" value="Genomic_DNA"/>
</dbReference>
<evidence type="ECO:0000256" key="9">
    <source>
        <dbReference type="ARBA" id="ARBA00022989"/>
    </source>
</evidence>
<keyword evidence="17" id="KW-1185">Reference proteome</keyword>
<dbReference type="GeneID" id="3997052"/>
<dbReference type="Pfam" id="PF02254">
    <property type="entry name" value="TrkA_N"/>
    <property type="match status" value="1"/>
</dbReference>
<evidence type="ECO:0000313" key="16">
    <source>
        <dbReference type="EMBL" id="ABE52281.1"/>
    </source>
</evidence>
<evidence type="ECO:0000256" key="13">
    <source>
        <dbReference type="SAM" id="Phobius"/>
    </source>
</evidence>
<dbReference type="STRING" id="259564.Mbur_1363"/>
<feature type="transmembrane region" description="Helical" evidence="13">
    <location>
        <begin position="90"/>
        <end position="113"/>
    </location>
</feature>
<keyword evidence="9 13" id="KW-1133">Transmembrane helix</keyword>
<keyword evidence="12 13" id="KW-0472">Membrane</keyword>
<feature type="transmembrane region" description="Helical" evidence="13">
    <location>
        <begin position="119"/>
        <end position="140"/>
    </location>
</feature>
<dbReference type="InterPro" id="IPR006153">
    <property type="entry name" value="Cation/H_exchanger_TM"/>
</dbReference>
<feature type="transmembrane region" description="Helical" evidence="13">
    <location>
        <begin position="187"/>
        <end position="206"/>
    </location>
</feature>
<dbReference type="InterPro" id="IPR036291">
    <property type="entry name" value="NAD(P)-bd_dom_sf"/>
</dbReference>
<keyword evidence="5" id="KW-1003">Cell membrane</keyword>
<dbReference type="InterPro" id="IPR036721">
    <property type="entry name" value="RCK_C_sf"/>
</dbReference>
<evidence type="ECO:0000313" key="17">
    <source>
        <dbReference type="Proteomes" id="UP000001979"/>
    </source>
</evidence>
<comment type="subcellular location">
    <subcellularLocation>
        <location evidence="2">Cell membrane</location>
        <topology evidence="2">Multi-pass membrane protein</topology>
    </subcellularLocation>
</comment>
<sequence length="610" mass="65853">MESIYLLQVALAVLVMSLVAQSLSRLFKMPVLIFLLAEGIIAGPEVLGLLDPSLLGEGLAAIVSLCVAVIVFDGGLHIDLKSIRSIQQGVLSLITVGVIITFIFATLFTHYIVGLSLEISAVFGALVTATGPTVITPVVRQVRVNHRVSKTLELEGVLNDAVCVILAALVFEVIISQLSGFEAVSFIVYRTMIGLTMGIASGLLLTRFLSSSVLSEQVVRFVTFTSVIATFVIAESLGAESGILAVALFGIIVGSSNVRYKAALKEFKSDLVLMMLSLIFILLAAMLKFEDIFRIGFAGIIVVLLLVFFVRPLSVFVSTARTNFRTKEKLFISFVGPRGVVPASIATYFAIKMNSLNIEGGQELVGLVFLTVIITVLMTGSLSKYVAKFLGVIPMEILVVGGGEVGRILAERFEKRGENVVVVESSEEHCQRLMKSGIRVVHGDAEDVNVLKKAGIENAKYVVASTNQDNTNLLVCQIAKTKFGFKEDQIVARVNNMENLHAFWDLEIRAMSPAMSTALFLDNMVGRPHMFSMCEVGEGGDILEVKVTNPKVAGKSIKELSLPEDSLLLMVRRGDQSFIANGNLVLEFDDVVTVIGEGDAAKIVADLLGR</sequence>
<evidence type="ECO:0000259" key="15">
    <source>
        <dbReference type="PROSITE" id="PS51202"/>
    </source>
</evidence>
<reference evidence="17" key="1">
    <citation type="journal article" date="2009" name="ISME J.">
        <title>The genome sequence of the psychrophilic archaeon, Methanococcoides burtonii: the role of genome evolution in cold adaptation.</title>
        <authorList>
            <person name="Allen M.A."/>
            <person name="Lauro F.M."/>
            <person name="Williams T.J."/>
            <person name="Burg D."/>
            <person name="Siddiqui K.S."/>
            <person name="De Francisci D."/>
            <person name="Chong K.W."/>
            <person name="Pilak O."/>
            <person name="Chew H.H."/>
            <person name="De Maere M.Z."/>
            <person name="Ting L."/>
            <person name="Katrib M."/>
            <person name="Ng C."/>
            <person name="Sowers K.R."/>
            <person name="Galperin M.Y."/>
            <person name="Anderson I.J."/>
            <person name="Ivanova N."/>
            <person name="Dalin E."/>
            <person name="Martinez M."/>
            <person name="Lapidus A."/>
            <person name="Hauser L."/>
            <person name="Land M."/>
            <person name="Thomas T."/>
            <person name="Cavicchioli R."/>
        </authorList>
    </citation>
    <scope>NUCLEOTIDE SEQUENCE [LARGE SCALE GENOMIC DNA]</scope>
    <source>
        <strain evidence="17">DSM 6242 / NBRC 107633 / OCM 468 / ACE-M</strain>
    </source>
</reference>
<evidence type="ECO:0000256" key="7">
    <source>
        <dbReference type="ARBA" id="ARBA00022692"/>
    </source>
</evidence>
<dbReference type="Gene3D" id="1.20.1530.20">
    <property type="match status" value="1"/>
</dbReference>
<feature type="domain" description="RCK N-terminal" evidence="14">
    <location>
        <begin position="394"/>
        <end position="515"/>
    </location>
</feature>
<keyword evidence="11" id="KW-0406">Ion transport</keyword>
<evidence type="ECO:0000256" key="5">
    <source>
        <dbReference type="ARBA" id="ARBA00022475"/>
    </source>
</evidence>
<dbReference type="SUPFAM" id="SSF51735">
    <property type="entry name" value="NAD(P)-binding Rossmann-fold domains"/>
    <property type="match status" value="1"/>
</dbReference>
<keyword evidence="3" id="KW-0813">Transport</keyword>
<feature type="transmembrane region" description="Helical" evidence="13">
    <location>
        <begin position="272"/>
        <end position="289"/>
    </location>
</feature>
<feature type="transmembrane region" description="Helical" evidence="13">
    <location>
        <begin position="161"/>
        <end position="181"/>
    </location>
</feature>
<dbReference type="OrthoDB" id="11709at2157"/>
<dbReference type="SUPFAM" id="SSF116726">
    <property type="entry name" value="TrkA C-terminal domain-like"/>
    <property type="match status" value="1"/>
</dbReference>
<dbReference type="InterPro" id="IPR003148">
    <property type="entry name" value="RCK_N"/>
</dbReference>
<evidence type="ECO:0000259" key="14">
    <source>
        <dbReference type="PROSITE" id="PS51201"/>
    </source>
</evidence>
<dbReference type="InterPro" id="IPR006037">
    <property type="entry name" value="RCK_C"/>
</dbReference>
<feature type="domain" description="RCK C-terminal" evidence="15">
    <location>
        <begin position="528"/>
        <end position="610"/>
    </location>
</feature>
<dbReference type="HOGENOM" id="CLU_005912_10_1_2"/>
<dbReference type="Pfam" id="PF02080">
    <property type="entry name" value="TrkA_C"/>
    <property type="match status" value="1"/>
</dbReference>
<dbReference type="GO" id="GO:0015079">
    <property type="term" value="F:potassium ion transmembrane transporter activity"/>
    <property type="evidence" value="ECO:0007669"/>
    <property type="project" value="InterPro"/>
</dbReference>
<feature type="transmembrane region" description="Helical" evidence="13">
    <location>
        <begin position="58"/>
        <end position="78"/>
    </location>
</feature>
<dbReference type="InterPro" id="IPR006036">
    <property type="entry name" value="K_uptake_TrkA"/>
</dbReference>
<dbReference type="Pfam" id="PF00999">
    <property type="entry name" value="Na_H_Exchanger"/>
    <property type="match status" value="1"/>
</dbReference>
<dbReference type="PANTHER" id="PTHR32507:SF0">
    <property type="entry name" value="NA(+)_H(+) ANTIPORTER 2-RELATED"/>
    <property type="match status" value="1"/>
</dbReference>
<keyword evidence="10" id="KW-0520">NAD</keyword>
<evidence type="ECO:0000256" key="6">
    <source>
        <dbReference type="ARBA" id="ARBA00022538"/>
    </source>
</evidence>
<evidence type="ECO:0000256" key="8">
    <source>
        <dbReference type="ARBA" id="ARBA00022958"/>
    </source>
</evidence>
<dbReference type="RefSeq" id="WP_011499426.1">
    <property type="nucleotide sequence ID" value="NC_007955.1"/>
</dbReference>
<dbReference type="Gene3D" id="3.30.70.1450">
    <property type="entry name" value="Regulator of K+ conductance, C-terminal domain"/>
    <property type="match status" value="1"/>
</dbReference>
<evidence type="ECO:0000256" key="12">
    <source>
        <dbReference type="ARBA" id="ARBA00023136"/>
    </source>
</evidence>
<proteinExistence type="predicted"/>
<evidence type="ECO:0000256" key="2">
    <source>
        <dbReference type="ARBA" id="ARBA00004651"/>
    </source>
</evidence>
<keyword evidence="8" id="KW-0630">Potassium</keyword>
<evidence type="ECO:0000256" key="3">
    <source>
        <dbReference type="ARBA" id="ARBA00022448"/>
    </source>
</evidence>
<evidence type="ECO:0000256" key="4">
    <source>
        <dbReference type="ARBA" id="ARBA00022449"/>
    </source>
</evidence>
<dbReference type="AlphaFoldDB" id="Q12W95"/>
<dbReference type="PRINTS" id="PR00335">
    <property type="entry name" value="KUPTAKETRKA"/>
</dbReference>
<dbReference type="GO" id="GO:0015297">
    <property type="term" value="F:antiporter activity"/>
    <property type="evidence" value="ECO:0007669"/>
    <property type="project" value="UniProtKB-KW"/>
</dbReference>
<protein>
    <submittedName>
        <fullName evidence="16">Sodium/hydrogen antiporter</fullName>
    </submittedName>
</protein>